<name>A0A853A0N5_9ACTN</name>
<dbReference type="AlphaFoldDB" id="A0A853A0N5"/>
<dbReference type="InterPro" id="IPR011704">
    <property type="entry name" value="ATPase_dyneun-rel_AAA"/>
</dbReference>
<protein>
    <recommendedName>
        <fullName evidence="2">ATPase dynein-related AAA domain-containing protein</fullName>
    </recommendedName>
</protein>
<sequence>MSSVQTTSRPVTEQAEGAAEAHTETAAGAGTASPGGPVPRSARGGAASTPRWRPNATYPRRPEGADAGARLEQFIDAMITMGQTGQVFGEHGIGKTSTFLSHIPRRHPGTTVVLVPAANLTPDDLLVNAPVRDPRSGELVLTQLIMAQLTPGKPFVLLIDDSLQAGDTIQSQLMQIACDWTLGEHDLRALGCVGVFLTDNESLAETSARRSDLAILDRMVTLRITAADTAWRYKLAERYPDWDLTEVFRIWAGLSPHLRSLFSPRTLEHVLDCARAEFPLSWGLPLVGGHRLRLRDVAENGKPGPDHTTEILDRIADALGVRNPRTVADPVRRILRTAIRQGWSVLLQGPPGCGKTQITKQVAREETGRDPVYFSLPVTNVEDLCVPIPTPDGTLDTLLSRSLVGPEPKVIVWDEYNRPKDKATFAKLMEITQERSLAGRPIPNLRAQVALQNPPYHLGRKLQVSGNNVAQASRFTVSYEVRPEDIPAGQWLVDTYGEVAETVLEWWHNDIDDEGRQWVTKRTLERLIRLHQAGLPLETGLIYLGQGEYAPVPLAQLEARLADRSKAVGMRELARDVDAWEARLAAASETSAEGTNDTDLVHQILANAEVSQLRRHRDVVARLLRHLPPKLRATYLVGQTPEKQRFWVAALARMAELAEAAGPAGTGRARSGRRRTAPRQS</sequence>
<dbReference type="Pfam" id="PF07728">
    <property type="entry name" value="AAA_5"/>
    <property type="match status" value="1"/>
</dbReference>
<feature type="region of interest" description="Disordered" evidence="1">
    <location>
        <begin position="1"/>
        <end position="65"/>
    </location>
</feature>
<reference evidence="3 4" key="1">
    <citation type="submission" date="2020-07" db="EMBL/GenBank/DDBJ databases">
        <title>Sequencing the genomes of 1000 actinobacteria strains.</title>
        <authorList>
            <person name="Klenk H.-P."/>
        </authorList>
    </citation>
    <scope>NUCLEOTIDE SEQUENCE [LARGE SCALE GENOMIC DNA]</scope>
    <source>
        <strain evidence="3 4">DSM 42178</strain>
    </source>
</reference>
<dbReference type="Proteomes" id="UP000567795">
    <property type="component" value="Unassembled WGS sequence"/>
</dbReference>
<feature type="compositionally biased region" description="Polar residues" evidence="1">
    <location>
        <begin position="1"/>
        <end position="11"/>
    </location>
</feature>
<dbReference type="EMBL" id="JACBZD010000001">
    <property type="protein sequence ID" value="NYI06494.1"/>
    <property type="molecule type" value="Genomic_DNA"/>
</dbReference>
<feature type="compositionally biased region" description="Low complexity" evidence="1">
    <location>
        <begin position="15"/>
        <end position="32"/>
    </location>
</feature>
<dbReference type="GO" id="GO:0016887">
    <property type="term" value="F:ATP hydrolysis activity"/>
    <property type="evidence" value="ECO:0007669"/>
    <property type="project" value="InterPro"/>
</dbReference>
<evidence type="ECO:0000313" key="4">
    <source>
        <dbReference type="Proteomes" id="UP000567795"/>
    </source>
</evidence>
<dbReference type="GO" id="GO:0005524">
    <property type="term" value="F:ATP binding"/>
    <property type="evidence" value="ECO:0007669"/>
    <property type="project" value="InterPro"/>
</dbReference>
<feature type="domain" description="ATPase dynein-related AAA" evidence="2">
    <location>
        <begin position="345"/>
        <end position="438"/>
    </location>
</feature>
<feature type="region of interest" description="Disordered" evidence="1">
    <location>
        <begin position="660"/>
        <end position="681"/>
    </location>
</feature>
<organism evidence="3 4">
    <name type="scientific">Allostreptomyces psammosilenae</name>
    <dbReference type="NCBI Taxonomy" id="1892865"/>
    <lineage>
        <taxon>Bacteria</taxon>
        <taxon>Bacillati</taxon>
        <taxon>Actinomycetota</taxon>
        <taxon>Actinomycetes</taxon>
        <taxon>Kitasatosporales</taxon>
        <taxon>Streptomycetaceae</taxon>
        <taxon>Allostreptomyces</taxon>
    </lineage>
</organism>
<keyword evidence="4" id="KW-1185">Reference proteome</keyword>
<evidence type="ECO:0000259" key="2">
    <source>
        <dbReference type="Pfam" id="PF07728"/>
    </source>
</evidence>
<feature type="compositionally biased region" description="Basic residues" evidence="1">
    <location>
        <begin position="670"/>
        <end position="681"/>
    </location>
</feature>
<feature type="compositionally biased region" description="Low complexity" evidence="1">
    <location>
        <begin position="660"/>
        <end position="669"/>
    </location>
</feature>
<gene>
    <name evidence="3" type="ORF">FHU37_003437</name>
</gene>
<dbReference type="Gene3D" id="3.40.50.300">
    <property type="entry name" value="P-loop containing nucleotide triphosphate hydrolases"/>
    <property type="match status" value="1"/>
</dbReference>
<dbReference type="InterPro" id="IPR027417">
    <property type="entry name" value="P-loop_NTPase"/>
</dbReference>
<accession>A0A853A0N5</accession>
<evidence type="ECO:0000256" key="1">
    <source>
        <dbReference type="SAM" id="MobiDB-lite"/>
    </source>
</evidence>
<proteinExistence type="predicted"/>
<comment type="caution">
    <text evidence="3">The sequence shown here is derived from an EMBL/GenBank/DDBJ whole genome shotgun (WGS) entry which is preliminary data.</text>
</comment>
<dbReference type="SUPFAM" id="SSF52540">
    <property type="entry name" value="P-loop containing nucleoside triphosphate hydrolases"/>
    <property type="match status" value="2"/>
</dbReference>
<evidence type="ECO:0000313" key="3">
    <source>
        <dbReference type="EMBL" id="NYI06494.1"/>
    </source>
</evidence>